<dbReference type="Proteomes" id="UP000078200">
    <property type="component" value="Unassembled WGS sequence"/>
</dbReference>
<proteinExistence type="predicted"/>
<evidence type="ECO:0000313" key="1">
    <source>
        <dbReference type="EnsemblMetazoa" id="GAUT050051-PA"/>
    </source>
</evidence>
<name>A0A1A9VWK7_GLOAU</name>
<dbReference type="AlphaFoldDB" id="A0A1A9VWK7"/>
<reference evidence="1" key="1">
    <citation type="submission" date="2020-05" db="UniProtKB">
        <authorList>
            <consortium name="EnsemblMetazoa"/>
        </authorList>
    </citation>
    <scope>IDENTIFICATION</scope>
    <source>
        <strain evidence="1">TTRI</strain>
    </source>
</reference>
<sequence>MAAINDNISNNMHTHDVLMMSAEFHVWLAICCLRNNFDLHAVLSSLVILLLFTFDYSFNEDNNIVICIHIHIRETIIYHVSVRSNFSSDFLTMHHGCCKYDKIPLYDILS</sequence>
<accession>A0A1A9VWK7</accession>
<organism evidence="1 2">
    <name type="scientific">Glossina austeni</name>
    <name type="common">Savannah tsetse fly</name>
    <dbReference type="NCBI Taxonomy" id="7395"/>
    <lineage>
        <taxon>Eukaryota</taxon>
        <taxon>Metazoa</taxon>
        <taxon>Ecdysozoa</taxon>
        <taxon>Arthropoda</taxon>
        <taxon>Hexapoda</taxon>
        <taxon>Insecta</taxon>
        <taxon>Pterygota</taxon>
        <taxon>Neoptera</taxon>
        <taxon>Endopterygota</taxon>
        <taxon>Diptera</taxon>
        <taxon>Brachycera</taxon>
        <taxon>Muscomorpha</taxon>
        <taxon>Hippoboscoidea</taxon>
        <taxon>Glossinidae</taxon>
        <taxon>Glossina</taxon>
    </lineage>
</organism>
<protein>
    <submittedName>
        <fullName evidence="1">Uncharacterized protein</fullName>
    </submittedName>
</protein>
<keyword evidence="2" id="KW-1185">Reference proteome</keyword>
<dbReference type="VEuPathDB" id="VectorBase:GAUT050051"/>
<dbReference type="EnsemblMetazoa" id="GAUT050051-RA">
    <property type="protein sequence ID" value="GAUT050051-PA"/>
    <property type="gene ID" value="GAUT050051"/>
</dbReference>
<evidence type="ECO:0000313" key="2">
    <source>
        <dbReference type="Proteomes" id="UP000078200"/>
    </source>
</evidence>